<keyword evidence="4" id="KW-1185">Reference proteome</keyword>
<reference evidence="3 4" key="1">
    <citation type="submission" date="2024-01" db="EMBL/GenBank/DDBJ databases">
        <authorList>
            <consortium name="Genoscope - CEA"/>
            <person name="William W."/>
        </authorList>
    </citation>
    <scope>NUCLEOTIDE SEQUENCE [LARGE SCALE GENOMIC DNA]</scope>
    <source>
        <strain evidence="3 4">29B2s-10</strain>
    </source>
</reference>
<name>A0ABP0ECZ4_9ASCO</name>
<dbReference type="Gene3D" id="1.20.58.2240">
    <property type="match status" value="1"/>
</dbReference>
<dbReference type="Pfam" id="PF02782">
    <property type="entry name" value="FGGY_C"/>
    <property type="match status" value="1"/>
</dbReference>
<dbReference type="InterPro" id="IPR043129">
    <property type="entry name" value="ATPase_NBD"/>
</dbReference>
<dbReference type="Proteomes" id="UP001497600">
    <property type="component" value="Chromosome E"/>
</dbReference>
<protein>
    <submittedName>
        <fullName evidence="3">Uncharacterized protein</fullName>
    </submittedName>
</protein>
<dbReference type="Pfam" id="PF00370">
    <property type="entry name" value="FGGY_N"/>
    <property type="match status" value="1"/>
</dbReference>
<feature type="domain" description="Carbohydrate kinase FGGY N-terminal" evidence="1">
    <location>
        <begin position="4"/>
        <end position="208"/>
    </location>
</feature>
<dbReference type="PANTHER" id="PTHR43435:SF1">
    <property type="entry name" value="PROTEIN MPA43"/>
    <property type="match status" value="1"/>
</dbReference>
<evidence type="ECO:0000313" key="4">
    <source>
        <dbReference type="Proteomes" id="UP001497600"/>
    </source>
</evidence>
<proteinExistence type="predicted"/>
<dbReference type="EMBL" id="OZ004257">
    <property type="protein sequence ID" value="CAK7908343.1"/>
    <property type="molecule type" value="Genomic_DNA"/>
</dbReference>
<evidence type="ECO:0000313" key="3">
    <source>
        <dbReference type="EMBL" id="CAK7908343.1"/>
    </source>
</evidence>
<dbReference type="PANTHER" id="PTHR43435">
    <property type="entry name" value="RIBULOKINASE"/>
    <property type="match status" value="1"/>
</dbReference>
<evidence type="ECO:0000259" key="2">
    <source>
        <dbReference type="Pfam" id="PF02782"/>
    </source>
</evidence>
<gene>
    <name evidence="3" type="ORF">CAAN4_E09846</name>
</gene>
<dbReference type="InterPro" id="IPR018485">
    <property type="entry name" value="FGGY_C"/>
</dbReference>
<organism evidence="3 4">
    <name type="scientific">[Candida] anglica</name>
    <dbReference type="NCBI Taxonomy" id="148631"/>
    <lineage>
        <taxon>Eukaryota</taxon>
        <taxon>Fungi</taxon>
        <taxon>Dikarya</taxon>
        <taxon>Ascomycota</taxon>
        <taxon>Saccharomycotina</taxon>
        <taxon>Pichiomycetes</taxon>
        <taxon>Debaryomycetaceae</taxon>
        <taxon>Kurtzmaniella</taxon>
    </lineage>
</organism>
<dbReference type="InterPro" id="IPR018484">
    <property type="entry name" value="FGGY_N"/>
</dbReference>
<dbReference type="Gene3D" id="3.30.420.40">
    <property type="match status" value="1"/>
</dbReference>
<dbReference type="SUPFAM" id="SSF53067">
    <property type="entry name" value="Actin-like ATPase domain"/>
    <property type="match status" value="2"/>
</dbReference>
<feature type="domain" description="Carbohydrate kinase FGGY C-terminal" evidence="2">
    <location>
        <begin position="290"/>
        <end position="506"/>
    </location>
</feature>
<evidence type="ECO:0000259" key="1">
    <source>
        <dbReference type="Pfam" id="PF00370"/>
    </source>
</evidence>
<sequence length="582" mass="64560">MSFIGVDVGTGSVRSCLITSNGESYTATKNISRVSNSKYSNFITQSTDEIFLSVILTIKQVIELSPKNEQVKGISVTATCSMAVFEVDQSSKENRLIPYACDYDGLDSSQNIILWMDSRALKECNEINGIVSKSILSSVGGSYIPEMGLPKLKWLSQNNPQEKFIVAFELHDWITAKLLSGDLCLQSISISKNISNNIRNGTIDGSILGCDLETLQALKITENNIFIGSANKQPINEFLGTNLGFISKDLYETFPLGVTSETIIVSGCIDCYAGWISTIMDPVQFSNPIYMVAGTSTCFLLPAISETIDKTNLVKGVWGPFSQFLPDISLYQSGQPATGKLYETLFNEYEELLLKEDGSPFEVLERETLKLERDHNQSITYLLRNYLYYGDHFGNRCPYNDPLMGSMMIDGFNSTSGLPSVWERSLVGLTIKYNLIQEFICLQTQEIITNMSKSNCLIDTIIISGSQSKNERFLKLLGKVTNKKIFIGDKDGESDTVVAKGAALLAKLGSIGGVLTVSTVSKYKQKFVNKSIDEEVPEYYQQYPSNSIQNSSDSSILKLKGEFLKEMAHLQNRFRSKINSCI</sequence>
<accession>A0ABP0ECZ4</accession>